<dbReference type="VEuPathDB" id="FungiDB:VP01_4302g2"/>
<evidence type="ECO:0000313" key="2">
    <source>
        <dbReference type="EMBL" id="KNZ50665.1"/>
    </source>
</evidence>
<reference evidence="2 3" key="1">
    <citation type="submission" date="2015-08" db="EMBL/GenBank/DDBJ databases">
        <title>Next Generation Sequencing and Analysis of the Genome of Puccinia sorghi L Schw, the Causal Agent of Maize Common Rust.</title>
        <authorList>
            <person name="Rochi L."/>
            <person name="Burguener G."/>
            <person name="Darino M."/>
            <person name="Turjanski A."/>
            <person name="Kreff E."/>
            <person name="Dieguez M.J."/>
            <person name="Sacco F."/>
        </authorList>
    </citation>
    <scope>NUCLEOTIDE SEQUENCE [LARGE SCALE GENOMIC DNA]</scope>
    <source>
        <strain evidence="2 3">RO10H11247</strain>
    </source>
</reference>
<accession>A0A0L6US35</accession>
<comment type="caution">
    <text evidence="2">The sequence shown here is derived from an EMBL/GenBank/DDBJ whole genome shotgun (WGS) entry which is preliminary data.</text>
</comment>
<dbReference type="InterPro" id="IPR012334">
    <property type="entry name" value="Pectin_lyas_fold"/>
</dbReference>
<feature type="chain" id="PRO_5005568060" evidence="1">
    <location>
        <begin position="26"/>
        <end position="138"/>
    </location>
</feature>
<gene>
    <name evidence="2" type="ORF">VP01_4302g2</name>
</gene>
<organism evidence="2 3">
    <name type="scientific">Puccinia sorghi</name>
    <dbReference type="NCBI Taxonomy" id="27349"/>
    <lineage>
        <taxon>Eukaryota</taxon>
        <taxon>Fungi</taxon>
        <taxon>Dikarya</taxon>
        <taxon>Basidiomycota</taxon>
        <taxon>Pucciniomycotina</taxon>
        <taxon>Pucciniomycetes</taxon>
        <taxon>Pucciniales</taxon>
        <taxon>Pucciniaceae</taxon>
        <taxon>Puccinia</taxon>
    </lineage>
</organism>
<dbReference type="EMBL" id="LAVV01009394">
    <property type="protein sequence ID" value="KNZ50665.1"/>
    <property type="molecule type" value="Genomic_DNA"/>
</dbReference>
<keyword evidence="1" id="KW-0732">Signal</keyword>
<evidence type="ECO:0000313" key="3">
    <source>
        <dbReference type="Proteomes" id="UP000037035"/>
    </source>
</evidence>
<dbReference type="AlphaFoldDB" id="A0A0L6US35"/>
<sequence length="138" mass="14560">MVSHEQIRKNLWVVVSFALSIWAQSTPPPGALIVRQSSTIRGEHATISSAIAALSSLSGPQTIFIYPGGYNEQIRINYPYPLSIQGYTTNPTSAASNQVTVKVAISAAQAGSNVNSAAIWAQSQGHGYSSACTSIHGE</sequence>
<proteinExistence type="predicted"/>
<dbReference type="SUPFAM" id="SSF51126">
    <property type="entry name" value="Pectin lyase-like"/>
    <property type="match status" value="1"/>
</dbReference>
<dbReference type="Proteomes" id="UP000037035">
    <property type="component" value="Unassembled WGS sequence"/>
</dbReference>
<keyword evidence="3" id="KW-1185">Reference proteome</keyword>
<evidence type="ECO:0000256" key="1">
    <source>
        <dbReference type="SAM" id="SignalP"/>
    </source>
</evidence>
<protein>
    <submittedName>
        <fullName evidence="2">Pectinesterase</fullName>
    </submittedName>
</protein>
<name>A0A0L6US35_9BASI</name>
<feature type="signal peptide" evidence="1">
    <location>
        <begin position="1"/>
        <end position="25"/>
    </location>
</feature>
<dbReference type="STRING" id="27349.A0A0L6US35"/>
<dbReference type="Gene3D" id="2.160.20.10">
    <property type="entry name" value="Single-stranded right-handed beta-helix, Pectin lyase-like"/>
    <property type="match status" value="1"/>
</dbReference>
<dbReference type="OrthoDB" id="2498421at2759"/>
<dbReference type="InterPro" id="IPR011050">
    <property type="entry name" value="Pectin_lyase_fold/virulence"/>
</dbReference>